<organism evidence="1 2">
    <name type="scientific">Sporomusa acidovorans (strain ATCC 49682 / DSM 3132 / Mol)</name>
    <dbReference type="NCBI Taxonomy" id="1123286"/>
    <lineage>
        <taxon>Bacteria</taxon>
        <taxon>Bacillati</taxon>
        <taxon>Bacillota</taxon>
        <taxon>Negativicutes</taxon>
        <taxon>Selenomonadales</taxon>
        <taxon>Sporomusaceae</taxon>
        <taxon>Sporomusa</taxon>
    </lineage>
</organism>
<gene>
    <name evidence="1" type="ORF">SPACI_040610</name>
</gene>
<name>A0ABZ3J758_SPOA4</name>
<keyword evidence="2" id="KW-1185">Reference proteome</keyword>
<reference evidence="1" key="1">
    <citation type="submission" date="2024-05" db="EMBL/GenBank/DDBJ databases">
        <title>Isolation and characterization of Sporomusa carbonis sp. nov., a carboxydotrophic hydrogenogen in the genus of Sporomusa isolated from a charcoal burning pile.</title>
        <authorList>
            <person name="Boeer T."/>
            <person name="Rosenbaum F."/>
            <person name="Eysell L."/>
            <person name="Mueller V."/>
            <person name="Daniel R."/>
            <person name="Poehlein A."/>
        </authorList>
    </citation>
    <scope>NUCLEOTIDE SEQUENCE [LARGE SCALE GENOMIC DNA]</scope>
    <source>
        <strain evidence="1">DSM 3132</strain>
    </source>
</reference>
<dbReference type="EMBL" id="CP155571">
    <property type="protein sequence ID" value="XFO73953.1"/>
    <property type="molecule type" value="Genomic_DNA"/>
</dbReference>
<evidence type="ECO:0000313" key="2">
    <source>
        <dbReference type="Proteomes" id="UP000216052"/>
    </source>
</evidence>
<sequence length="96" mass="10615">MIEKVFEYLAKGLTVFASIVTMVECTGEAGETKKEIAKADIKKALTELQAEGKVPAWLVSILTNDFVLGLVIDTIVGYANEQKWFEKSYEILKGAE</sequence>
<evidence type="ECO:0000313" key="1">
    <source>
        <dbReference type="EMBL" id="XFO73953.1"/>
    </source>
</evidence>
<dbReference type="Proteomes" id="UP000216052">
    <property type="component" value="Chromosome"/>
</dbReference>
<dbReference type="RefSeq" id="WP_093797240.1">
    <property type="nucleotide sequence ID" value="NZ_CP155571.1"/>
</dbReference>
<proteinExistence type="predicted"/>
<accession>A0ABZ3J758</accession>
<protein>
    <submittedName>
        <fullName evidence="1">Uncharacterized protein</fullName>
    </submittedName>
</protein>